<name>A0A0G4QH91_9GAMM</name>
<feature type="chain" id="PRO_5005196326" evidence="6">
    <location>
        <begin position="20"/>
        <end position="323"/>
    </location>
</feature>
<proteinExistence type="inferred from homology"/>
<organism evidence="8 9">
    <name type="scientific">Proteus penneri</name>
    <dbReference type="NCBI Taxonomy" id="102862"/>
    <lineage>
        <taxon>Bacteria</taxon>
        <taxon>Pseudomonadati</taxon>
        <taxon>Pseudomonadota</taxon>
        <taxon>Gammaproteobacteria</taxon>
        <taxon>Enterobacterales</taxon>
        <taxon>Morganellaceae</taxon>
        <taxon>Proteus</taxon>
    </lineage>
</organism>
<dbReference type="GO" id="GO:0030288">
    <property type="term" value="C:outer membrane-bounded periplasmic space"/>
    <property type="evidence" value="ECO:0007669"/>
    <property type="project" value="TreeGrafter"/>
</dbReference>
<dbReference type="PROSITE" id="PS51257">
    <property type="entry name" value="PROKAR_LIPOPROTEIN"/>
    <property type="match status" value="1"/>
</dbReference>
<evidence type="ECO:0000256" key="5">
    <source>
        <dbReference type="ARBA" id="ARBA00022729"/>
    </source>
</evidence>
<dbReference type="InterPro" id="IPR002491">
    <property type="entry name" value="ABC_transptr_periplasmic_BD"/>
</dbReference>
<reference evidence="9" key="1">
    <citation type="submission" date="2015-06" db="EMBL/GenBank/DDBJ databases">
        <authorList>
            <person name="Urmite Genomes"/>
        </authorList>
    </citation>
    <scope>NUCLEOTIDE SEQUENCE [LARGE SCALE GENOMIC DNA]</scope>
    <source>
        <strain evidence="9">CSUR P1867</strain>
    </source>
</reference>
<keyword evidence="4" id="KW-0408">Iron</keyword>
<evidence type="ECO:0000313" key="8">
    <source>
        <dbReference type="EMBL" id="CRL65009.1"/>
    </source>
</evidence>
<dbReference type="InterPro" id="IPR051313">
    <property type="entry name" value="Bact_iron-sidero_bind"/>
</dbReference>
<keyword evidence="3" id="KW-0813">Transport</keyword>
<dbReference type="GO" id="GO:1901678">
    <property type="term" value="P:iron coordination entity transport"/>
    <property type="evidence" value="ECO:0007669"/>
    <property type="project" value="UniProtKB-ARBA"/>
</dbReference>
<keyword evidence="4" id="KW-0410">Iron transport</keyword>
<comment type="similarity">
    <text evidence="2">Belongs to the bacterial solute-binding protein 8 family.</text>
</comment>
<dbReference type="InterPro" id="IPR033870">
    <property type="entry name" value="FatB"/>
</dbReference>
<evidence type="ECO:0000313" key="9">
    <source>
        <dbReference type="Proteomes" id="UP000183920"/>
    </source>
</evidence>
<evidence type="ECO:0000256" key="2">
    <source>
        <dbReference type="ARBA" id="ARBA00008814"/>
    </source>
</evidence>
<dbReference type="SUPFAM" id="SSF53807">
    <property type="entry name" value="Helical backbone' metal receptor"/>
    <property type="match status" value="1"/>
</dbReference>
<comment type="subcellular location">
    <subcellularLocation>
        <location evidence="1">Cell envelope</location>
    </subcellularLocation>
</comment>
<dbReference type="PANTHER" id="PTHR30532">
    <property type="entry name" value="IRON III DICITRATE-BINDING PERIPLASMIC PROTEIN"/>
    <property type="match status" value="1"/>
</dbReference>
<keyword evidence="4" id="KW-0406">Ion transport</keyword>
<dbReference type="EMBL" id="CVRY01000007">
    <property type="protein sequence ID" value="CRL65009.1"/>
    <property type="molecule type" value="Genomic_DNA"/>
</dbReference>
<dbReference type="GeneID" id="76524594"/>
<evidence type="ECO:0000256" key="6">
    <source>
        <dbReference type="SAM" id="SignalP"/>
    </source>
</evidence>
<feature type="signal peptide" evidence="6">
    <location>
        <begin position="1"/>
        <end position="19"/>
    </location>
</feature>
<dbReference type="PANTHER" id="PTHR30532:SF28">
    <property type="entry name" value="PETROBACTIN-BINDING PROTEIN YCLQ"/>
    <property type="match status" value="1"/>
</dbReference>
<dbReference type="Gene3D" id="3.40.50.1980">
    <property type="entry name" value="Nitrogenase molybdenum iron protein domain"/>
    <property type="match status" value="2"/>
</dbReference>
<dbReference type="CDD" id="cd01140">
    <property type="entry name" value="FatB"/>
    <property type="match status" value="1"/>
</dbReference>
<feature type="domain" description="Fe/B12 periplasmic-binding" evidence="7">
    <location>
        <begin position="55"/>
        <end position="319"/>
    </location>
</feature>
<protein>
    <submittedName>
        <fullName evidence="8">Putative ABC transporter solute-binding protein YclQ</fullName>
    </submittedName>
</protein>
<accession>A0A0G4QH91</accession>
<dbReference type="Pfam" id="PF01497">
    <property type="entry name" value="Peripla_BP_2"/>
    <property type="match status" value="1"/>
</dbReference>
<keyword evidence="5 6" id="KW-0732">Signal</keyword>
<evidence type="ECO:0000256" key="3">
    <source>
        <dbReference type="ARBA" id="ARBA00022448"/>
    </source>
</evidence>
<evidence type="ECO:0000256" key="4">
    <source>
        <dbReference type="ARBA" id="ARBA00022496"/>
    </source>
</evidence>
<dbReference type="Proteomes" id="UP000183920">
    <property type="component" value="Unassembled WGS sequence"/>
</dbReference>
<dbReference type="AlphaFoldDB" id="A0A0G4QH91"/>
<dbReference type="PROSITE" id="PS50983">
    <property type="entry name" value="FE_B12_PBP"/>
    <property type="match status" value="1"/>
</dbReference>
<gene>
    <name evidence="8" type="primary">yclQ_2</name>
    <name evidence="8" type="ORF">BN1804_03288</name>
</gene>
<evidence type="ECO:0000259" key="7">
    <source>
        <dbReference type="PROSITE" id="PS50983"/>
    </source>
</evidence>
<evidence type="ECO:0000256" key="1">
    <source>
        <dbReference type="ARBA" id="ARBA00004196"/>
    </source>
</evidence>
<dbReference type="RefSeq" id="WP_072064961.1">
    <property type="nucleotide sequence ID" value="NZ_CAXOKO010000004.1"/>
</dbReference>
<sequence length="323" mass="35391" precursor="true">MFKKSLSPLFLLLSSLVIAGCDNAQDASTAQSAEKQTLTIEHFQGTTEIPAHPQKVVVMNMETLDIIDALGVSIVGLPQTNVHLPKFLEKYTNPNDYINEGALFEPNYEKLSTTAPDLILSGSRARDAYAKLSEIAPAISMDIDPKRFVESLAERTTTLGQIFGKEEQAKKLLADFNSKIDTVKAKTPDAGKAMVVLVSGGKISAYGPSSRFGFIYDVLGFEPAYVFDSPGSHGNIVNSELLLKLNPDWLFVIDRDAAIGREDSQPAQQVLDNALVRKVNAWNKDQVIYLDASSIYISGGIQTYSRLMDTINQALDQKNKVTE</sequence>